<evidence type="ECO:0000259" key="10">
    <source>
        <dbReference type="PROSITE" id="PS50262"/>
    </source>
</evidence>
<evidence type="ECO:0000256" key="7">
    <source>
        <dbReference type="ARBA" id="ARBA00023224"/>
    </source>
</evidence>
<dbReference type="PROSITE" id="PS50262">
    <property type="entry name" value="G_PROTEIN_RECEP_F1_2"/>
    <property type="match status" value="1"/>
</dbReference>
<dbReference type="EMBL" id="WKFB01000445">
    <property type="protein sequence ID" value="KAF6722926.1"/>
    <property type="molecule type" value="Genomic_DNA"/>
</dbReference>
<evidence type="ECO:0000256" key="2">
    <source>
        <dbReference type="ARBA" id="ARBA00022692"/>
    </source>
</evidence>
<keyword evidence="3 9" id="KW-1133">Transmembrane helix</keyword>
<dbReference type="PANTHER" id="PTHR24237">
    <property type="entry name" value="G-PROTEIN COUPLED RECEPTOR"/>
    <property type="match status" value="1"/>
</dbReference>
<evidence type="ECO:0000256" key="9">
    <source>
        <dbReference type="SAM" id="Phobius"/>
    </source>
</evidence>
<dbReference type="Proteomes" id="UP000646548">
    <property type="component" value="Unassembled WGS sequence"/>
</dbReference>
<feature type="transmembrane region" description="Helical" evidence="9">
    <location>
        <begin position="112"/>
        <end position="133"/>
    </location>
</feature>
<feature type="domain" description="G-protein coupled receptors family 1 profile" evidence="10">
    <location>
        <begin position="47"/>
        <end position="159"/>
    </location>
</feature>
<organism evidence="11 12">
    <name type="scientific">Oryzias melastigma</name>
    <name type="common">Marine medaka</name>
    <dbReference type="NCBI Taxonomy" id="30732"/>
    <lineage>
        <taxon>Eukaryota</taxon>
        <taxon>Metazoa</taxon>
        <taxon>Chordata</taxon>
        <taxon>Craniata</taxon>
        <taxon>Vertebrata</taxon>
        <taxon>Euteleostomi</taxon>
        <taxon>Actinopterygii</taxon>
        <taxon>Neopterygii</taxon>
        <taxon>Teleostei</taxon>
        <taxon>Neoteleostei</taxon>
        <taxon>Acanthomorphata</taxon>
        <taxon>Ovalentaria</taxon>
        <taxon>Atherinomorphae</taxon>
        <taxon>Beloniformes</taxon>
        <taxon>Adrianichthyidae</taxon>
        <taxon>Oryziinae</taxon>
        <taxon>Oryzias</taxon>
    </lineage>
</organism>
<dbReference type="InterPro" id="IPR047160">
    <property type="entry name" value="GP183-like"/>
</dbReference>
<evidence type="ECO:0000256" key="8">
    <source>
        <dbReference type="SAM" id="MobiDB-lite"/>
    </source>
</evidence>
<feature type="transmembrane region" description="Helical" evidence="9">
    <location>
        <begin position="145"/>
        <end position="164"/>
    </location>
</feature>
<comment type="caution">
    <text evidence="11">The sequence shown here is derived from an EMBL/GenBank/DDBJ whole genome shotgun (WGS) entry which is preliminary data.</text>
</comment>
<dbReference type="GO" id="GO:0016020">
    <property type="term" value="C:membrane"/>
    <property type="evidence" value="ECO:0007669"/>
    <property type="project" value="UniProtKB-SubCell"/>
</dbReference>
<keyword evidence="5 9" id="KW-0472">Membrane</keyword>
<keyword evidence="4" id="KW-0297">G-protein coupled receptor</keyword>
<feature type="transmembrane region" description="Helical" evidence="9">
    <location>
        <begin position="69"/>
        <end position="92"/>
    </location>
</feature>
<evidence type="ECO:0000256" key="3">
    <source>
        <dbReference type="ARBA" id="ARBA00022989"/>
    </source>
</evidence>
<dbReference type="Gene3D" id="1.20.1070.10">
    <property type="entry name" value="Rhodopsin 7-helix transmembrane proteins"/>
    <property type="match status" value="1"/>
</dbReference>
<sequence>MYTNQAATESTMGLSTVTMALNSTQPQRSTDYHIALVAIYSVVLLCGTASLSLMIHAMKYSPISTTSVAVLNLIFAHFIFLFTVPFRIYYYAVETWYLSSHWCRMVSAMIHMHMYMSLILYVIILLSRLLTFYNRNAQVSSFKRIHAVIGSVVVWIVVLGFSPVRHPLLLRQRRKGQRREHATGIPTPPASNLDDTWKTSR</sequence>
<evidence type="ECO:0000256" key="5">
    <source>
        <dbReference type="ARBA" id="ARBA00023136"/>
    </source>
</evidence>
<evidence type="ECO:0000256" key="6">
    <source>
        <dbReference type="ARBA" id="ARBA00023170"/>
    </source>
</evidence>
<dbReference type="GO" id="GO:0004930">
    <property type="term" value="F:G protein-coupled receptor activity"/>
    <property type="evidence" value="ECO:0007669"/>
    <property type="project" value="UniProtKB-KW"/>
</dbReference>
<gene>
    <name evidence="11" type="ORF">FQA47_014858</name>
</gene>
<evidence type="ECO:0000256" key="1">
    <source>
        <dbReference type="ARBA" id="ARBA00004141"/>
    </source>
</evidence>
<feature type="region of interest" description="Disordered" evidence="8">
    <location>
        <begin position="179"/>
        <end position="201"/>
    </location>
</feature>
<evidence type="ECO:0000313" key="12">
    <source>
        <dbReference type="Proteomes" id="UP000646548"/>
    </source>
</evidence>
<reference evidence="11" key="1">
    <citation type="journal article" name="BMC Genomics">
        <title>Long-read sequencing and de novo genome assembly of marine medaka (Oryzias melastigma).</title>
        <authorList>
            <person name="Liang P."/>
            <person name="Saqib H.S.A."/>
            <person name="Ni X."/>
            <person name="Shen Y."/>
        </authorList>
    </citation>
    <scope>NUCLEOTIDE SEQUENCE</scope>
    <source>
        <strain evidence="11">Bigg-433</strain>
    </source>
</reference>
<keyword evidence="7" id="KW-0807">Transducer</keyword>
<dbReference type="AlphaFoldDB" id="A0A834F6Q9"/>
<keyword evidence="2 9" id="KW-0812">Transmembrane</keyword>
<name>A0A834F6Q9_ORYME</name>
<evidence type="ECO:0000256" key="4">
    <source>
        <dbReference type="ARBA" id="ARBA00023040"/>
    </source>
</evidence>
<feature type="transmembrane region" description="Helical" evidence="9">
    <location>
        <begin position="32"/>
        <end position="57"/>
    </location>
</feature>
<accession>A0A834F6Q9</accession>
<comment type="subcellular location">
    <subcellularLocation>
        <location evidence="1">Membrane</location>
        <topology evidence="1">Multi-pass membrane protein</topology>
    </subcellularLocation>
</comment>
<dbReference type="InterPro" id="IPR017452">
    <property type="entry name" value="GPCR_Rhodpsn_7TM"/>
</dbReference>
<evidence type="ECO:0000313" key="11">
    <source>
        <dbReference type="EMBL" id="KAF6722926.1"/>
    </source>
</evidence>
<protein>
    <submittedName>
        <fullName evidence="11">Putative G-protein coupled receptor 141</fullName>
    </submittedName>
</protein>
<dbReference type="InterPro" id="IPR000276">
    <property type="entry name" value="GPCR_Rhodpsn"/>
</dbReference>
<proteinExistence type="predicted"/>
<keyword evidence="6 11" id="KW-0675">Receptor</keyword>
<dbReference type="SUPFAM" id="SSF81321">
    <property type="entry name" value="Family A G protein-coupled receptor-like"/>
    <property type="match status" value="1"/>
</dbReference>
<dbReference type="Pfam" id="PF00001">
    <property type="entry name" value="7tm_1"/>
    <property type="match status" value="1"/>
</dbReference>
<dbReference type="GO" id="GO:0008142">
    <property type="term" value="F:oxysterol binding"/>
    <property type="evidence" value="ECO:0007669"/>
    <property type="project" value="InterPro"/>
</dbReference>
<dbReference type="PANTHER" id="PTHR24237:SF35">
    <property type="entry name" value="G-PROTEIN COUPLED RECEPTOR 141-RELATED"/>
    <property type="match status" value="1"/>
</dbReference>